<dbReference type="Proteomes" id="UP000501926">
    <property type="component" value="Chromosome"/>
</dbReference>
<dbReference type="EMBL" id="CP049055">
    <property type="protein sequence ID" value="QII09595.1"/>
    <property type="molecule type" value="Genomic_DNA"/>
</dbReference>
<accession>A0A6G7GJ96</accession>
<gene>
    <name evidence="1" type="ORF">KsCSTR_02160</name>
</gene>
<organism evidence="1 2">
    <name type="scientific">Kuenenia stuttgartiensis</name>
    <dbReference type="NCBI Taxonomy" id="174633"/>
    <lineage>
        <taxon>Bacteria</taxon>
        <taxon>Pseudomonadati</taxon>
        <taxon>Planctomycetota</taxon>
        <taxon>Candidatus Brocadiia</taxon>
        <taxon>Candidatus Brocadiales</taxon>
        <taxon>Candidatus Brocadiaceae</taxon>
        <taxon>Candidatus Kuenenia</taxon>
    </lineage>
</organism>
<sequence length="41" mass="4992">MWIEYLHKCKPQFLVTVNKFDFHPCYPIPLFFALFASLRET</sequence>
<evidence type="ECO:0000313" key="2">
    <source>
        <dbReference type="Proteomes" id="UP000501926"/>
    </source>
</evidence>
<evidence type="ECO:0000313" key="1">
    <source>
        <dbReference type="EMBL" id="QII09595.1"/>
    </source>
</evidence>
<proteinExistence type="predicted"/>
<name>A0A6G7GJ96_KUEST</name>
<protein>
    <submittedName>
        <fullName evidence="1">Uncharacterized protein</fullName>
    </submittedName>
</protein>
<reference evidence="1 2" key="1">
    <citation type="submission" date="2020-02" db="EMBL/GenBank/DDBJ databases">
        <title>Newly sequenced genome of strain CSTR1 showed variability in Candidatus Kuenenia stuttgartiensis genomes.</title>
        <authorList>
            <person name="Ding C."/>
            <person name="Adrian L."/>
        </authorList>
    </citation>
    <scope>NUCLEOTIDE SEQUENCE [LARGE SCALE GENOMIC DNA]</scope>
    <source>
        <strain evidence="1 2">CSTR1</strain>
    </source>
</reference>
<dbReference type="AlphaFoldDB" id="A0A6G7GJ96"/>